<organism evidence="4 5">
    <name type="scientific">Xanthomonas sacchari</name>
    <dbReference type="NCBI Taxonomy" id="56458"/>
    <lineage>
        <taxon>Bacteria</taxon>
        <taxon>Pseudomonadati</taxon>
        <taxon>Pseudomonadota</taxon>
        <taxon>Gammaproteobacteria</taxon>
        <taxon>Lysobacterales</taxon>
        <taxon>Lysobacteraceae</taxon>
        <taxon>Xanthomonas</taxon>
    </lineage>
</organism>
<dbReference type="Proteomes" id="UP001164392">
    <property type="component" value="Chromosome"/>
</dbReference>
<name>A0AA46SX51_9XANT</name>
<feature type="signal peptide" evidence="1">
    <location>
        <begin position="1"/>
        <end position="21"/>
    </location>
</feature>
<dbReference type="InterPro" id="IPR029058">
    <property type="entry name" value="AB_hydrolase_fold"/>
</dbReference>
<dbReference type="EMBL" id="CP099534">
    <property type="protein sequence ID" value="UYK90212.1"/>
    <property type="molecule type" value="Genomic_DNA"/>
</dbReference>
<evidence type="ECO:0000259" key="3">
    <source>
        <dbReference type="Pfam" id="PF00930"/>
    </source>
</evidence>
<dbReference type="Gene3D" id="2.140.10.30">
    <property type="entry name" value="Dipeptidylpeptidase IV, N-terminal domain"/>
    <property type="match status" value="1"/>
</dbReference>
<protein>
    <submittedName>
        <fullName evidence="4">S9 family peptidase</fullName>
    </submittedName>
</protein>
<feature type="domain" description="Dipeptidylpeptidase IV N-terminal" evidence="3">
    <location>
        <begin position="165"/>
        <end position="468"/>
    </location>
</feature>
<evidence type="ECO:0000256" key="1">
    <source>
        <dbReference type="SAM" id="SignalP"/>
    </source>
</evidence>
<reference evidence="4" key="1">
    <citation type="submission" date="2022-06" db="EMBL/GenBank/DDBJ databases">
        <title>Dynamics of rice microbiomes reveals core vertical transmitted seed endophytes.</title>
        <authorList>
            <person name="Liao K."/>
            <person name="Zhang X."/>
        </authorList>
    </citation>
    <scope>NUCLEOTIDE SEQUENCE</scope>
    <source>
        <strain evidence="4">JR3-14</strain>
    </source>
</reference>
<proteinExistence type="predicted"/>
<dbReference type="Pfam" id="PF00930">
    <property type="entry name" value="DPPIV_N"/>
    <property type="match status" value="1"/>
</dbReference>
<dbReference type="SUPFAM" id="SSF82171">
    <property type="entry name" value="DPP6 N-terminal domain-like"/>
    <property type="match status" value="1"/>
</dbReference>
<dbReference type="Gene3D" id="3.40.50.1820">
    <property type="entry name" value="alpha/beta hydrolase"/>
    <property type="match status" value="1"/>
</dbReference>
<sequence>MNKFVVSIVMALACCAGAAQAAPSVADYQRSLGLREAWIGLTENVTWPAQWRDDGAFYYRKTVPGGFAFEVEDVASQRKQPAFDQARLARALGAATGTAYPALRLPFARFAYVAEGGKAQAAIAFELDETPWRCTLTTYVCARADRGPQPRPRGFGVVRDLSVPADATPRRSPDGRWDAYVDGNALMLRAVADGHTLRLADDGRSDDFYDPETIAWSPDSQRLALYRVKPGFPRRVTRVEAAPPGGGQPIVRTQLYPKPGDAVDIERPVLFDLGALARGGAPKRLVIDDALFANPYQLSPIQWRRDSASFVFDYVQRGFQRMRAIAVDAATGKAHVAVGEDAKTFVYADRSYHHDVDGLGQEILWISERDGWRHLYLFDGASGRIKTQITKGEWIVRDVLRVDDAQRRIWFTASGMDAGKDPYYRQLFAVDFDGGHLTRLTQADADHDVAIADDGRHYVDVYSRPDMAPVMELHAIDGRLLQVVERGDIRKLQAAGWRAPQTFVAKGRDGKTDIWGMVVRPRDYDPHKKYPVIENIYAGPHDSFVPKTFWPFGYHSGGDKQIGMQAQADLGFIVVMIDGMGTANRSKAFHDVAWKNLGDSGFPDRIAWHKALAAQDPSYDIGRVGIYGASAGGQSTLGALERHPDFYKVGVAYAGCYDNRMDKISWNEQWMGWPVDASYARASGVDNAAKLRGDLLLIVGEQDSNVDPASTAQVVDALIKANKDFDLLVVPGGEHTVGRSTGPIDYVQRRQYDFFVRHLLGEPTPRWNGVDGRVAR</sequence>
<feature type="domain" description="Peptidase S9 prolyl oligopeptidase catalytic" evidence="2">
    <location>
        <begin position="565"/>
        <end position="759"/>
    </location>
</feature>
<dbReference type="AlphaFoldDB" id="A0AA46SX51"/>
<dbReference type="Pfam" id="PF00326">
    <property type="entry name" value="Peptidase_S9"/>
    <property type="match status" value="1"/>
</dbReference>
<evidence type="ECO:0000313" key="4">
    <source>
        <dbReference type="EMBL" id="UYK90212.1"/>
    </source>
</evidence>
<evidence type="ECO:0000313" key="5">
    <source>
        <dbReference type="Proteomes" id="UP001164392"/>
    </source>
</evidence>
<keyword evidence="1" id="KW-0732">Signal</keyword>
<dbReference type="InterPro" id="IPR001375">
    <property type="entry name" value="Peptidase_S9_cat"/>
</dbReference>
<dbReference type="InterPro" id="IPR050278">
    <property type="entry name" value="Serine_Prot_S9B/DPPIV"/>
</dbReference>
<dbReference type="InterPro" id="IPR002469">
    <property type="entry name" value="Peptidase_S9B_N"/>
</dbReference>
<dbReference type="PANTHER" id="PTHR11731:SF118">
    <property type="entry name" value="BLR1971 PROTEIN"/>
    <property type="match status" value="1"/>
</dbReference>
<dbReference type="SUPFAM" id="SSF53474">
    <property type="entry name" value="alpha/beta-Hydrolases"/>
    <property type="match status" value="1"/>
</dbReference>
<feature type="chain" id="PRO_5041368516" evidence="1">
    <location>
        <begin position="22"/>
        <end position="776"/>
    </location>
</feature>
<dbReference type="RefSeq" id="WP_267093813.1">
    <property type="nucleotide sequence ID" value="NZ_CP099534.1"/>
</dbReference>
<accession>A0AA46SX51</accession>
<gene>
    <name evidence="4" type="ORF">NG824_07290</name>
</gene>
<dbReference type="PANTHER" id="PTHR11731">
    <property type="entry name" value="PROTEASE FAMILY S9B,C DIPEPTIDYL-PEPTIDASE IV-RELATED"/>
    <property type="match status" value="1"/>
</dbReference>
<evidence type="ECO:0000259" key="2">
    <source>
        <dbReference type="Pfam" id="PF00326"/>
    </source>
</evidence>
<dbReference type="GO" id="GO:0006508">
    <property type="term" value="P:proteolysis"/>
    <property type="evidence" value="ECO:0007669"/>
    <property type="project" value="InterPro"/>
</dbReference>
<dbReference type="GO" id="GO:0008236">
    <property type="term" value="F:serine-type peptidase activity"/>
    <property type="evidence" value="ECO:0007669"/>
    <property type="project" value="InterPro"/>
</dbReference>